<gene>
    <name evidence="1" type="ORF">Cgig2_033642</name>
</gene>
<name>A0A9Q1GHP7_9CARY</name>
<sequence>MEFWLYVKKYLRDLIEKSRHFIVKVKIIEKTRPQVSSSKIMYQRIRMEDEKSGQMGVTIYGDDITSYTEAIKCRKESYENICHLKSLREAVEGAKVLVKKAIFFAITKASNFRLFLLPVNLCDIMSMLNMDKMIFQFDLVDITGSWNIKLFSDDASKVLSIEGDKLYRMEYEYHEKFYAQATEVVAKTPIYIKFTPGATFATSRILKSYHSEGLNGKLQNFHYADGFHFVGQHEWWSLMFFGYFVNIDGPD</sequence>
<dbReference type="EMBL" id="JAKOGI010005181">
    <property type="protein sequence ID" value="KAJ8419424.1"/>
    <property type="molecule type" value="Genomic_DNA"/>
</dbReference>
<keyword evidence="2" id="KW-1185">Reference proteome</keyword>
<dbReference type="AlphaFoldDB" id="A0A9Q1GHP7"/>
<accession>A0A9Q1GHP7</accession>
<protein>
    <submittedName>
        <fullName evidence="1">Uncharacterized protein</fullName>
    </submittedName>
</protein>
<comment type="caution">
    <text evidence="1">The sequence shown here is derived from an EMBL/GenBank/DDBJ whole genome shotgun (WGS) entry which is preliminary data.</text>
</comment>
<dbReference type="Proteomes" id="UP001153076">
    <property type="component" value="Unassembled WGS sequence"/>
</dbReference>
<evidence type="ECO:0000313" key="1">
    <source>
        <dbReference type="EMBL" id="KAJ8419424.1"/>
    </source>
</evidence>
<organism evidence="1 2">
    <name type="scientific">Carnegiea gigantea</name>
    <dbReference type="NCBI Taxonomy" id="171969"/>
    <lineage>
        <taxon>Eukaryota</taxon>
        <taxon>Viridiplantae</taxon>
        <taxon>Streptophyta</taxon>
        <taxon>Embryophyta</taxon>
        <taxon>Tracheophyta</taxon>
        <taxon>Spermatophyta</taxon>
        <taxon>Magnoliopsida</taxon>
        <taxon>eudicotyledons</taxon>
        <taxon>Gunneridae</taxon>
        <taxon>Pentapetalae</taxon>
        <taxon>Caryophyllales</taxon>
        <taxon>Cactineae</taxon>
        <taxon>Cactaceae</taxon>
        <taxon>Cactoideae</taxon>
        <taxon>Echinocereeae</taxon>
        <taxon>Carnegiea</taxon>
    </lineage>
</organism>
<reference evidence="1" key="1">
    <citation type="submission" date="2022-04" db="EMBL/GenBank/DDBJ databases">
        <title>Carnegiea gigantea Genome sequencing and assembly v2.</title>
        <authorList>
            <person name="Copetti D."/>
            <person name="Sanderson M.J."/>
            <person name="Burquez A."/>
            <person name="Wojciechowski M.F."/>
        </authorList>
    </citation>
    <scope>NUCLEOTIDE SEQUENCE</scope>
    <source>
        <strain evidence="1">SGP5-SGP5p</strain>
        <tissue evidence="1">Aerial part</tissue>
    </source>
</reference>
<evidence type="ECO:0000313" key="2">
    <source>
        <dbReference type="Proteomes" id="UP001153076"/>
    </source>
</evidence>
<proteinExistence type="predicted"/>
<dbReference type="OrthoDB" id="1751331at2759"/>